<keyword evidence="1" id="KW-0732">Signal</keyword>
<keyword evidence="3" id="KW-1185">Reference proteome</keyword>
<dbReference type="Proteomes" id="UP000501623">
    <property type="component" value="Chromosome"/>
</dbReference>
<name>A0A6M6BE53_9BACT</name>
<proteinExistence type="predicted"/>
<dbReference type="SUPFAM" id="SSF49265">
    <property type="entry name" value="Fibronectin type III"/>
    <property type="match status" value="1"/>
</dbReference>
<dbReference type="EMBL" id="CP053538">
    <property type="protein sequence ID" value="QJX46004.1"/>
    <property type="molecule type" value="Genomic_DNA"/>
</dbReference>
<dbReference type="InterPro" id="IPR013783">
    <property type="entry name" value="Ig-like_fold"/>
</dbReference>
<sequence length="131" mass="14785">MSRQFIACLVLLSGGVLLAYGATITSFQATYNDTHVVVEWEANHDGDVQEYTLFRKANNEPSFSKLTSLEPSNQRTYQYVDQNSYHGLGGGPFTYRLQLRTAAGQQSFYTVLNQTPSAVERSWSSIKLMFR</sequence>
<accession>A0A6M6BE53</accession>
<evidence type="ECO:0000313" key="2">
    <source>
        <dbReference type="EMBL" id="QJX46004.1"/>
    </source>
</evidence>
<feature type="chain" id="PRO_5026670327" description="Fibronectin type III domain-containing protein" evidence="1">
    <location>
        <begin position="20"/>
        <end position="131"/>
    </location>
</feature>
<dbReference type="AlphaFoldDB" id="A0A6M6BE53"/>
<evidence type="ECO:0000256" key="1">
    <source>
        <dbReference type="SAM" id="SignalP"/>
    </source>
</evidence>
<reference evidence="2 3" key="1">
    <citation type="submission" date="2020-05" db="EMBL/GenBank/DDBJ databases">
        <title>Complete genome sequence of Hymenobacter sp. TS19 in Coasted Sand Dune.</title>
        <authorList>
            <person name="Lee J.-H."/>
            <person name="Jung J.-H."/>
            <person name="Jeong S."/>
            <person name="Zhao L."/>
            <person name="Kim M.-K."/>
            <person name="Seo H.-S."/>
            <person name="Lim S."/>
        </authorList>
    </citation>
    <scope>NUCLEOTIDE SEQUENCE [LARGE SCALE GENOMIC DNA]</scope>
    <source>
        <strain evidence="2 3">TS19</strain>
    </source>
</reference>
<dbReference type="RefSeq" id="WP_171590138.1">
    <property type="nucleotide sequence ID" value="NZ_CP053538.1"/>
</dbReference>
<evidence type="ECO:0008006" key="4">
    <source>
        <dbReference type="Google" id="ProtNLM"/>
    </source>
</evidence>
<gene>
    <name evidence="2" type="ORF">HMJ29_03250</name>
</gene>
<dbReference type="InterPro" id="IPR036116">
    <property type="entry name" value="FN3_sf"/>
</dbReference>
<protein>
    <recommendedName>
        <fullName evidence="4">Fibronectin type III domain-containing protein</fullName>
    </recommendedName>
</protein>
<evidence type="ECO:0000313" key="3">
    <source>
        <dbReference type="Proteomes" id="UP000501623"/>
    </source>
</evidence>
<dbReference type="Gene3D" id="2.60.40.10">
    <property type="entry name" value="Immunoglobulins"/>
    <property type="match status" value="1"/>
</dbReference>
<dbReference type="KEGG" id="hts:HMJ29_03250"/>
<organism evidence="2 3">
    <name type="scientific">Hymenobacter taeanensis</name>
    <dbReference type="NCBI Taxonomy" id="2735321"/>
    <lineage>
        <taxon>Bacteria</taxon>
        <taxon>Pseudomonadati</taxon>
        <taxon>Bacteroidota</taxon>
        <taxon>Cytophagia</taxon>
        <taxon>Cytophagales</taxon>
        <taxon>Hymenobacteraceae</taxon>
        <taxon>Hymenobacter</taxon>
    </lineage>
</organism>
<feature type="signal peptide" evidence="1">
    <location>
        <begin position="1"/>
        <end position="19"/>
    </location>
</feature>